<evidence type="ECO:0000256" key="1">
    <source>
        <dbReference type="SAM" id="Phobius"/>
    </source>
</evidence>
<protein>
    <submittedName>
        <fullName evidence="2">Uncharacterized protein</fullName>
    </submittedName>
</protein>
<keyword evidence="1" id="KW-0472">Membrane</keyword>
<dbReference type="RefSeq" id="XP_018187676.1">
    <property type="nucleotide sequence ID" value="XM_018329232.1"/>
</dbReference>
<dbReference type="EMBL" id="KV407459">
    <property type="protein sequence ID" value="KZF22121.1"/>
    <property type="molecule type" value="Genomic_DNA"/>
</dbReference>
<feature type="transmembrane region" description="Helical" evidence="1">
    <location>
        <begin position="24"/>
        <end position="44"/>
    </location>
</feature>
<keyword evidence="3" id="KW-1185">Reference proteome</keyword>
<sequence>MNLPIPIPIPMFTTRLRTDTDPRVWYISLYYRVFSFYFFLFHHFLLNDLILFFFFFSSSSYIFGSVQIILSESRGNSCLRMVMGWVSCNPCNPCKENETNSIKRGAGAGDRV</sequence>
<dbReference type="GeneID" id="28894369"/>
<reference evidence="2 3" key="1">
    <citation type="journal article" date="2016" name="Fungal Biol.">
        <title>The genome of Xylona heveae provides a window into fungal endophytism.</title>
        <authorList>
            <person name="Gazis R."/>
            <person name="Kuo A."/>
            <person name="Riley R."/>
            <person name="LaButti K."/>
            <person name="Lipzen A."/>
            <person name="Lin J."/>
            <person name="Amirebrahimi M."/>
            <person name="Hesse C.N."/>
            <person name="Spatafora J.W."/>
            <person name="Henrissat B."/>
            <person name="Hainaut M."/>
            <person name="Grigoriev I.V."/>
            <person name="Hibbett D.S."/>
        </authorList>
    </citation>
    <scope>NUCLEOTIDE SEQUENCE [LARGE SCALE GENOMIC DNA]</scope>
    <source>
        <strain evidence="2 3">TC161</strain>
    </source>
</reference>
<evidence type="ECO:0000313" key="3">
    <source>
        <dbReference type="Proteomes" id="UP000076632"/>
    </source>
</evidence>
<keyword evidence="1" id="KW-0812">Transmembrane</keyword>
<dbReference type="InParanoid" id="A0A165GFH5"/>
<proteinExistence type="predicted"/>
<keyword evidence="1" id="KW-1133">Transmembrane helix</keyword>
<feature type="transmembrane region" description="Helical" evidence="1">
    <location>
        <begin position="50"/>
        <end position="70"/>
    </location>
</feature>
<gene>
    <name evidence="2" type="ORF">L228DRAFT_146856</name>
</gene>
<dbReference type="AlphaFoldDB" id="A0A165GFH5"/>
<evidence type="ECO:0000313" key="2">
    <source>
        <dbReference type="EMBL" id="KZF22121.1"/>
    </source>
</evidence>
<organism evidence="2 3">
    <name type="scientific">Xylona heveae (strain CBS 132557 / TC161)</name>
    <dbReference type="NCBI Taxonomy" id="1328760"/>
    <lineage>
        <taxon>Eukaryota</taxon>
        <taxon>Fungi</taxon>
        <taxon>Dikarya</taxon>
        <taxon>Ascomycota</taxon>
        <taxon>Pezizomycotina</taxon>
        <taxon>Xylonomycetes</taxon>
        <taxon>Xylonales</taxon>
        <taxon>Xylonaceae</taxon>
        <taxon>Xylona</taxon>
    </lineage>
</organism>
<accession>A0A165GFH5</accession>
<dbReference type="Proteomes" id="UP000076632">
    <property type="component" value="Unassembled WGS sequence"/>
</dbReference>
<name>A0A165GFH5_XYLHT</name>